<name>A0A673B162_9TELE</name>
<dbReference type="Pfam" id="PF01108">
    <property type="entry name" value="Tissue_fac"/>
    <property type="match status" value="1"/>
</dbReference>
<dbReference type="Pfam" id="PF09294">
    <property type="entry name" value="Interfer-bind"/>
    <property type="match status" value="1"/>
</dbReference>
<keyword evidence="1" id="KW-0812">Transmembrane</keyword>
<organism evidence="4 5">
    <name type="scientific">Sphaeramia orbicularis</name>
    <name type="common">orbiculate cardinalfish</name>
    <dbReference type="NCBI Taxonomy" id="375764"/>
    <lineage>
        <taxon>Eukaryota</taxon>
        <taxon>Metazoa</taxon>
        <taxon>Chordata</taxon>
        <taxon>Craniata</taxon>
        <taxon>Vertebrata</taxon>
        <taxon>Euteleostomi</taxon>
        <taxon>Actinopterygii</taxon>
        <taxon>Neopterygii</taxon>
        <taxon>Teleostei</taxon>
        <taxon>Neoteleostei</taxon>
        <taxon>Acanthomorphata</taxon>
        <taxon>Gobiaria</taxon>
        <taxon>Kurtiformes</taxon>
        <taxon>Apogonoidei</taxon>
        <taxon>Apogonidae</taxon>
        <taxon>Apogoninae</taxon>
        <taxon>Sphaeramia</taxon>
    </lineage>
</organism>
<feature type="signal peptide" evidence="2">
    <location>
        <begin position="1"/>
        <end position="21"/>
    </location>
</feature>
<feature type="transmembrane region" description="Helical" evidence="1">
    <location>
        <begin position="229"/>
        <end position="252"/>
    </location>
</feature>
<sequence length="330" mass="36101">MSALVLLLLTSTAVGPSTVVSEVLGSPRNVSLTSYNMNLVLRWEPPEGITDNVIYTTQLKPSGGQIKEACVNVSTLQCDITNLGITIFQFARYTGAVRAVSGSRSSNWVYSNNLTMDEHTIIGPPAVSLVSSGVDIEVSITDPVFSISELRRVYSTITYSIIYWKEGQKEQAKNISKIQQNRVSLSGLDPTTKYCVQVRVDVDPGRNRSPGQLSDPVCESTTNEGAAPWVEGVVVFVTMAATVAMVVLGVVYHKRIKHFFCPKDRLPAHFIEVSMHVCVSQQDMGTCEPECSHDLENHQQTNATSEASCLHTSMVMAPSTLQLQKLSRSE</sequence>
<reference evidence="4" key="1">
    <citation type="submission" date="2019-06" db="EMBL/GenBank/DDBJ databases">
        <authorList>
            <consortium name="Wellcome Sanger Institute Data Sharing"/>
        </authorList>
    </citation>
    <scope>NUCLEOTIDE SEQUENCE [LARGE SCALE GENOMIC DNA]</scope>
</reference>
<dbReference type="Gene3D" id="2.60.40.10">
    <property type="entry name" value="Immunoglobulins"/>
    <property type="match status" value="1"/>
</dbReference>
<dbReference type="InterPro" id="IPR036116">
    <property type="entry name" value="FN3_sf"/>
</dbReference>
<dbReference type="GO" id="GO:0005886">
    <property type="term" value="C:plasma membrane"/>
    <property type="evidence" value="ECO:0007669"/>
    <property type="project" value="TreeGrafter"/>
</dbReference>
<dbReference type="Proteomes" id="UP000472271">
    <property type="component" value="Chromosome 21"/>
</dbReference>
<evidence type="ECO:0000259" key="3">
    <source>
        <dbReference type="PROSITE" id="PS50853"/>
    </source>
</evidence>
<accession>A0A673B162</accession>
<feature type="chain" id="PRO_5025337944" description="Fibronectin type-III domain-containing protein" evidence="2">
    <location>
        <begin position="22"/>
        <end position="330"/>
    </location>
</feature>
<dbReference type="PANTHER" id="PTHR20859">
    <property type="entry name" value="INTERFERON/INTERLEUKIN RECEPTOR"/>
    <property type="match status" value="1"/>
</dbReference>
<dbReference type="InParanoid" id="A0A673B162"/>
<proteinExistence type="predicted"/>
<evidence type="ECO:0000256" key="1">
    <source>
        <dbReference type="SAM" id="Phobius"/>
    </source>
</evidence>
<reference evidence="4" key="3">
    <citation type="submission" date="2025-09" db="UniProtKB">
        <authorList>
            <consortium name="Ensembl"/>
        </authorList>
    </citation>
    <scope>IDENTIFICATION</scope>
</reference>
<dbReference type="GO" id="GO:0004896">
    <property type="term" value="F:cytokine receptor activity"/>
    <property type="evidence" value="ECO:0007669"/>
    <property type="project" value="TreeGrafter"/>
</dbReference>
<feature type="domain" description="Fibronectin type-III" evidence="3">
    <location>
        <begin position="121"/>
        <end position="225"/>
    </location>
</feature>
<protein>
    <recommendedName>
        <fullName evidence="3">Fibronectin type-III domain-containing protein</fullName>
    </recommendedName>
</protein>
<dbReference type="InterPro" id="IPR003961">
    <property type="entry name" value="FN3_dom"/>
</dbReference>
<keyword evidence="2" id="KW-0732">Signal</keyword>
<reference evidence="4" key="2">
    <citation type="submission" date="2025-08" db="UniProtKB">
        <authorList>
            <consortium name="Ensembl"/>
        </authorList>
    </citation>
    <scope>IDENTIFICATION</scope>
</reference>
<dbReference type="AlphaFoldDB" id="A0A673B162"/>
<keyword evidence="5" id="KW-1185">Reference proteome</keyword>
<dbReference type="SUPFAM" id="SSF49265">
    <property type="entry name" value="Fibronectin type III"/>
    <property type="match status" value="2"/>
</dbReference>
<dbReference type="PANTHER" id="PTHR20859:SF46">
    <property type="entry name" value="INTERFERON GAMMA RECEPTOR 2"/>
    <property type="match status" value="1"/>
</dbReference>
<gene>
    <name evidence="4" type="primary">LOC115411848</name>
</gene>
<dbReference type="InterPro" id="IPR013783">
    <property type="entry name" value="Ig-like_fold"/>
</dbReference>
<evidence type="ECO:0000313" key="5">
    <source>
        <dbReference type="Proteomes" id="UP000472271"/>
    </source>
</evidence>
<keyword evidence="1" id="KW-0472">Membrane</keyword>
<evidence type="ECO:0000313" key="4">
    <source>
        <dbReference type="Ensembl" id="ENSSORP00005035570.1"/>
    </source>
</evidence>
<dbReference type="InterPro" id="IPR050650">
    <property type="entry name" value="Type-II_Cytokine-TF_Rcpt"/>
</dbReference>
<dbReference type="Ensembl" id="ENSSORT00005036520.1">
    <property type="protein sequence ID" value="ENSSORP00005035570.1"/>
    <property type="gene ID" value="ENSSORG00005016793.1"/>
</dbReference>
<keyword evidence="1" id="KW-1133">Transmembrane helix</keyword>
<dbReference type="PROSITE" id="PS50853">
    <property type="entry name" value="FN3"/>
    <property type="match status" value="1"/>
</dbReference>
<evidence type="ECO:0000256" key="2">
    <source>
        <dbReference type="SAM" id="SignalP"/>
    </source>
</evidence>
<dbReference type="InterPro" id="IPR015373">
    <property type="entry name" value="Interferon/interleukin_rcp_dom"/>
</dbReference>